<keyword evidence="4" id="KW-1185">Reference proteome</keyword>
<name>A0AAE9VQR4_9GAMM</name>
<dbReference type="RefSeq" id="WP_269819285.1">
    <property type="nucleotide sequence ID" value="NZ_CP114976.1"/>
</dbReference>
<dbReference type="EMBL" id="CP114976">
    <property type="protein sequence ID" value="WBE26363.1"/>
    <property type="molecule type" value="Genomic_DNA"/>
</dbReference>
<dbReference type="KEGG" id="dce:O6P33_05945"/>
<feature type="domain" description="Rhodanese" evidence="2">
    <location>
        <begin position="125"/>
        <end position="175"/>
    </location>
</feature>
<evidence type="ECO:0000256" key="1">
    <source>
        <dbReference type="SAM" id="SignalP"/>
    </source>
</evidence>
<protein>
    <submittedName>
        <fullName evidence="3">PQQ-dependent catabolism-associated CXXCW motif protein</fullName>
    </submittedName>
</protein>
<dbReference type="Gene3D" id="3.40.250.10">
    <property type="entry name" value="Rhodanese-like domain"/>
    <property type="match status" value="1"/>
</dbReference>
<feature type="signal peptide" evidence="1">
    <location>
        <begin position="1"/>
        <end position="23"/>
    </location>
</feature>
<dbReference type="PROSITE" id="PS50206">
    <property type="entry name" value="RHODANESE_3"/>
    <property type="match status" value="1"/>
</dbReference>
<reference evidence="3 4" key="1">
    <citation type="submission" date="2022-12" db="EMBL/GenBank/DDBJ databases">
        <title>Coexistence and Characterization of a Novel Tigecycline Resistance gene tet(X) variant and blaNDM-1 in a Pseudomonas caeni Isolate of Chicken Origin.</title>
        <authorList>
            <person name="Lu X."/>
            <person name="Zhang L."/>
            <person name="Li R."/>
            <person name="Wang Z."/>
        </authorList>
    </citation>
    <scope>NUCLEOTIDE SEQUENCE [LARGE SCALE GENOMIC DNA]</scope>
    <source>
        <strain evidence="3 4">CE14</strain>
    </source>
</reference>
<dbReference type="AlphaFoldDB" id="A0AAE9VQR4"/>
<dbReference type="InterPro" id="IPR036873">
    <property type="entry name" value="Rhodanese-like_dom_sf"/>
</dbReference>
<evidence type="ECO:0000313" key="3">
    <source>
        <dbReference type="EMBL" id="WBE26363.1"/>
    </source>
</evidence>
<dbReference type="Proteomes" id="UP001212189">
    <property type="component" value="Chromosome"/>
</dbReference>
<proteinExistence type="predicted"/>
<evidence type="ECO:0000259" key="2">
    <source>
        <dbReference type="PROSITE" id="PS50206"/>
    </source>
</evidence>
<evidence type="ECO:0000313" key="4">
    <source>
        <dbReference type="Proteomes" id="UP001212189"/>
    </source>
</evidence>
<dbReference type="SMART" id="SM00450">
    <property type="entry name" value="RHOD"/>
    <property type="match status" value="1"/>
</dbReference>
<organism evidence="3 4">
    <name type="scientific">Denitrificimonas caeni</name>
    <dbReference type="NCBI Taxonomy" id="521720"/>
    <lineage>
        <taxon>Bacteria</taxon>
        <taxon>Pseudomonadati</taxon>
        <taxon>Pseudomonadota</taxon>
        <taxon>Gammaproteobacteria</taxon>
        <taxon>Pseudomonadales</taxon>
        <taxon>Pseudomonadaceae</taxon>
        <taxon>Denitrificimonas</taxon>
    </lineage>
</organism>
<dbReference type="InterPro" id="IPR022376">
    <property type="entry name" value="PQQ_CXXCW"/>
</dbReference>
<dbReference type="CDD" id="cd00158">
    <property type="entry name" value="RHOD"/>
    <property type="match status" value="1"/>
</dbReference>
<dbReference type="InterPro" id="IPR001763">
    <property type="entry name" value="Rhodanese-like_dom"/>
</dbReference>
<sequence>MLKSVCTALVITLISLGVTCSYAEQSDLFNSEGYRSTLYRSPTPNFHELANTINPQQLLALQKKQPEVVLIDVYRNPWLRGHFIRQDEHNNIPNSLWLANCGDGSLNKQWMAYCQTSLEQATAGNKAHPIVFYCRSDCWLGWNAVKRAHHLGYSNLYWLRDGVDGWKQANLPLEPAQPIPLP</sequence>
<dbReference type="SUPFAM" id="SSF52821">
    <property type="entry name" value="Rhodanese/Cell cycle control phosphatase"/>
    <property type="match status" value="1"/>
</dbReference>
<gene>
    <name evidence="3" type="ORF">O6P33_05945</name>
</gene>
<feature type="chain" id="PRO_5042114745" evidence="1">
    <location>
        <begin position="24"/>
        <end position="182"/>
    </location>
</feature>
<keyword evidence="1" id="KW-0732">Signal</keyword>
<dbReference type="NCBIfam" id="TIGR03865">
    <property type="entry name" value="PQQ_CXXCW"/>
    <property type="match status" value="1"/>
</dbReference>
<accession>A0AAE9VQR4</accession>
<dbReference type="Pfam" id="PF00581">
    <property type="entry name" value="Rhodanese"/>
    <property type="match status" value="1"/>
</dbReference>